<keyword evidence="3" id="KW-1185">Reference proteome</keyword>
<evidence type="ECO:0000313" key="2">
    <source>
        <dbReference type="EMBL" id="CCF48427.1"/>
    </source>
</evidence>
<feature type="signal peptide" evidence="1">
    <location>
        <begin position="1"/>
        <end position="21"/>
    </location>
</feature>
<dbReference type="Proteomes" id="UP000006174">
    <property type="component" value="Unassembled WGS sequence"/>
</dbReference>
<comment type="caution">
    <text evidence="2">The sequence shown here is derived from an EMBL/GenBank/DDBJ whole genome shotgun (WGS) entry which is preliminary data.</text>
</comment>
<evidence type="ECO:0000256" key="1">
    <source>
        <dbReference type="SAM" id="SignalP"/>
    </source>
</evidence>
<dbReference type="AlphaFoldDB" id="I2FND4"/>
<gene>
    <name evidence="2" type="ORF">UHOR_08960</name>
</gene>
<evidence type="ECO:0008006" key="4">
    <source>
        <dbReference type="Google" id="ProtNLM"/>
    </source>
</evidence>
<dbReference type="OrthoDB" id="10420614at2759"/>
<organism evidence="2 3">
    <name type="scientific">Ustilago hordei</name>
    <name type="common">Barley covered smut fungus</name>
    <dbReference type="NCBI Taxonomy" id="120017"/>
    <lineage>
        <taxon>Eukaryota</taxon>
        <taxon>Fungi</taxon>
        <taxon>Dikarya</taxon>
        <taxon>Basidiomycota</taxon>
        <taxon>Ustilaginomycotina</taxon>
        <taxon>Ustilaginomycetes</taxon>
        <taxon>Ustilaginales</taxon>
        <taxon>Ustilaginaceae</taxon>
        <taxon>Ustilago</taxon>
    </lineage>
</organism>
<keyword evidence="1" id="KW-0732">Signal</keyword>
<feature type="chain" id="PRO_5003658030" description="Mig1 protein" evidence="1">
    <location>
        <begin position="22"/>
        <end position="153"/>
    </location>
</feature>
<protein>
    <recommendedName>
        <fullName evidence="4">Mig1 protein</fullName>
    </recommendedName>
</protein>
<dbReference type="HOGENOM" id="CLU_1714672_0_0_1"/>
<evidence type="ECO:0000313" key="3">
    <source>
        <dbReference type="Proteomes" id="UP000006174"/>
    </source>
</evidence>
<dbReference type="EMBL" id="CAGI01000134">
    <property type="protein sequence ID" value="CCF48427.1"/>
    <property type="molecule type" value="Genomic_DNA"/>
</dbReference>
<name>I2FND4_USTHO</name>
<sequence length="153" mass="17296">MNSLWLILLLSTLSVLSAAFAQNCPLELTPILPQNSDFNKACSSESASKWETRKDVKVTPIVKDGFLTDFTFADITKDYYVNYMEAGVGLRYQFRNSDDCFDLAWDINSERGQYWKLSGAVANGGEELFDTSKSRGGGVKVCDRYVDLWLEKY</sequence>
<reference evidence="2 3" key="1">
    <citation type="journal article" date="2012" name="Plant Cell">
        <title>Genome comparison of barley and maize smut fungi reveals targeted loss of RNA silencing components and species-specific presence of transposable elements.</title>
        <authorList>
            <person name="Laurie J.D."/>
            <person name="Ali S."/>
            <person name="Linning R."/>
            <person name="Mannhaupt G."/>
            <person name="Wong P."/>
            <person name="Gueldener U."/>
            <person name="Muensterkoetter M."/>
            <person name="Moore R."/>
            <person name="Kahmann R."/>
            <person name="Bakkeren G."/>
            <person name="Schirawski J."/>
        </authorList>
    </citation>
    <scope>NUCLEOTIDE SEQUENCE [LARGE SCALE GENOMIC DNA]</scope>
    <source>
        <strain evidence="3">Uh4875-4</strain>
    </source>
</reference>
<proteinExistence type="predicted"/>
<accession>I2FND4</accession>